<feature type="transmembrane region" description="Helical" evidence="7">
    <location>
        <begin position="207"/>
        <end position="226"/>
    </location>
</feature>
<feature type="transmembrane region" description="Helical" evidence="7">
    <location>
        <begin position="246"/>
        <end position="270"/>
    </location>
</feature>
<feature type="transmembrane region" description="Helical" evidence="7">
    <location>
        <begin position="277"/>
        <end position="297"/>
    </location>
</feature>
<keyword evidence="4 7" id="KW-0812">Transmembrane</keyword>
<feature type="transmembrane region" description="Helical" evidence="7">
    <location>
        <begin position="51"/>
        <end position="74"/>
    </location>
</feature>
<dbReference type="PANTHER" id="PTHR23517">
    <property type="entry name" value="RESISTANCE PROTEIN MDTM, PUTATIVE-RELATED-RELATED"/>
    <property type="match status" value="1"/>
</dbReference>
<keyword evidence="9" id="KW-1185">Reference proteome</keyword>
<evidence type="ECO:0000256" key="5">
    <source>
        <dbReference type="ARBA" id="ARBA00022989"/>
    </source>
</evidence>
<dbReference type="Proteomes" id="UP001597508">
    <property type="component" value="Unassembled WGS sequence"/>
</dbReference>
<evidence type="ECO:0000313" key="9">
    <source>
        <dbReference type="Proteomes" id="UP001597508"/>
    </source>
</evidence>
<gene>
    <name evidence="8" type="ORF">ACFSRZ_01615</name>
</gene>
<dbReference type="Gene3D" id="1.20.1250.20">
    <property type="entry name" value="MFS general substrate transporter like domains"/>
    <property type="match status" value="2"/>
</dbReference>
<keyword evidence="5 7" id="KW-1133">Transmembrane helix</keyword>
<organism evidence="8 9">
    <name type="scientific">Pseudotenacibaculum haliotis</name>
    <dbReference type="NCBI Taxonomy" id="1862138"/>
    <lineage>
        <taxon>Bacteria</taxon>
        <taxon>Pseudomonadati</taxon>
        <taxon>Bacteroidota</taxon>
        <taxon>Flavobacteriia</taxon>
        <taxon>Flavobacteriales</taxon>
        <taxon>Flavobacteriaceae</taxon>
        <taxon>Pseudotenacibaculum</taxon>
    </lineage>
</organism>
<dbReference type="PANTHER" id="PTHR23517:SF15">
    <property type="entry name" value="PROTON-DEPENDENT OLIGOPEPTIDE FAMILY TRANSPORT PROTEIN"/>
    <property type="match status" value="1"/>
</dbReference>
<comment type="subcellular location">
    <subcellularLocation>
        <location evidence="1">Cell membrane</location>
        <topology evidence="1">Multi-pass membrane protein</topology>
    </subcellularLocation>
</comment>
<feature type="transmembrane region" description="Helical" evidence="7">
    <location>
        <begin position="371"/>
        <end position="393"/>
    </location>
</feature>
<evidence type="ECO:0000256" key="3">
    <source>
        <dbReference type="ARBA" id="ARBA00022475"/>
    </source>
</evidence>
<keyword evidence="2" id="KW-0813">Transport</keyword>
<dbReference type="SUPFAM" id="SSF103473">
    <property type="entry name" value="MFS general substrate transporter"/>
    <property type="match status" value="1"/>
</dbReference>
<proteinExistence type="predicted"/>
<name>A0ABW5LMH5_9FLAO</name>
<feature type="transmembrane region" description="Helical" evidence="7">
    <location>
        <begin position="81"/>
        <end position="98"/>
    </location>
</feature>
<dbReference type="InterPro" id="IPR050171">
    <property type="entry name" value="MFS_Transporters"/>
</dbReference>
<keyword evidence="3" id="KW-1003">Cell membrane</keyword>
<sequence>MEKLQKATYTSDHFFLAFSRMFERTSFYGVRALLVLYMIGETHKMSDIEAIELYGLFASAVLISQIIGGVLGDLLLKNKRALLLGGLVQVLGCFALCFSNKTGLYTGLVLIVLGTGFYSSNFIAIYGKSFLKNTKLLDSGFTLLYALINIGSFFGVLFIGLFAEKDFRIGFAIAGGFMILSVALPLFAKRINEVYEKSSEFLLGKSVLFITVGILAVTMFWNVYSLSATVMFDMERTAKEIVGDSIIFSGSGTLNIGLVVILGIILAIVWTKVYTSSYVKIILGCLAGFGAFCYLHFNYGQESNTTVSTFIIATTFFTIAEILIAPVLYSIITKYSNPKYLAIVASLVFIPSKILDRFLSNDSLIDESHKGIFELGMTAFFGLSIFVLVLIIFDKRHLTKS</sequence>
<evidence type="ECO:0000313" key="8">
    <source>
        <dbReference type="EMBL" id="MFD2566048.1"/>
    </source>
</evidence>
<dbReference type="Pfam" id="PF07690">
    <property type="entry name" value="MFS_1"/>
    <property type="match status" value="1"/>
</dbReference>
<protein>
    <submittedName>
        <fullName evidence="8">MFS transporter</fullName>
    </submittedName>
</protein>
<evidence type="ECO:0000256" key="4">
    <source>
        <dbReference type="ARBA" id="ARBA00022692"/>
    </source>
</evidence>
<evidence type="ECO:0000256" key="2">
    <source>
        <dbReference type="ARBA" id="ARBA00022448"/>
    </source>
</evidence>
<feature type="transmembrane region" description="Helical" evidence="7">
    <location>
        <begin position="309"/>
        <end position="328"/>
    </location>
</feature>
<dbReference type="RefSeq" id="WP_379664770.1">
    <property type="nucleotide sequence ID" value="NZ_JBHULH010000001.1"/>
</dbReference>
<feature type="transmembrane region" description="Helical" evidence="7">
    <location>
        <begin position="139"/>
        <end position="163"/>
    </location>
</feature>
<feature type="transmembrane region" description="Helical" evidence="7">
    <location>
        <begin position="169"/>
        <end position="187"/>
    </location>
</feature>
<evidence type="ECO:0000256" key="1">
    <source>
        <dbReference type="ARBA" id="ARBA00004651"/>
    </source>
</evidence>
<evidence type="ECO:0000256" key="6">
    <source>
        <dbReference type="ARBA" id="ARBA00023136"/>
    </source>
</evidence>
<dbReference type="InterPro" id="IPR011701">
    <property type="entry name" value="MFS"/>
</dbReference>
<dbReference type="InterPro" id="IPR036259">
    <property type="entry name" value="MFS_trans_sf"/>
</dbReference>
<keyword evidence="6 7" id="KW-0472">Membrane</keyword>
<dbReference type="PROSITE" id="PS01023">
    <property type="entry name" value="PTR2_2"/>
    <property type="match status" value="1"/>
</dbReference>
<dbReference type="EMBL" id="JBHULH010000001">
    <property type="protein sequence ID" value="MFD2566048.1"/>
    <property type="molecule type" value="Genomic_DNA"/>
</dbReference>
<reference evidence="9" key="1">
    <citation type="journal article" date="2019" name="Int. J. Syst. Evol. Microbiol.">
        <title>The Global Catalogue of Microorganisms (GCM) 10K type strain sequencing project: providing services to taxonomists for standard genome sequencing and annotation.</title>
        <authorList>
            <consortium name="The Broad Institute Genomics Platform"/>
            <consortium name="The Broad Institute Genome Sequencing Center for Infectious Disease"/>
            <person name="Wu L."/>
            <person name="Ma J."/>
        </authorList>
    </citation>
    <scope>NUCLEOTIDE SEQUENCE [LARGE SCALE GENOMIC DNA]</scope>
    <source>
        <strain evidence="9">KCTC 52127</strain>
    </source>
</reference>
<feature type="transmembrane region" description="Helical" evidence="7">
    <location>
        <begin position="104"/>
        <end position="127"/>
    </location>
</feature>
<dbReference type="InterPro" id="IPR018456">
    <property type="entry name" value="PTR2_symporter_CS"/>
</dbReference>
<comment type="caution">
    <text evidence="8">The sequence shown here is derived from an EMBL/GenBank/DDBJ whole genome shotgun (WGS) entry which is preliminary data.</text>
</comment>
<evidence type="ECO:0000256" key="7">
    <source>
        <dbReference type="SAM" id="Phobius"/>
    </source>
</evidence>
<accession>A0ABW5LMH5</accession>